<keyword evidence="2" id="KW-0472">Membrane</keyword>
<dbReference type="Proteomes" id="UP000463470">
    <property type="component" value="Unassembled WGS sequence"/>
</dbReference>
<dbReference type="AlphaFoldDB" id="A0A845L7Y2"/>
<sequence length="89" mass="9421">MGKGRKLDKLQDTAEKTPQDHKTNEKGNRPSTGIVLAGLGVLVALFGSLTAGGFMVIAGLAVHGIQRYLAQKAEEAGDGSQKSMNKRKQ</sequence>
<reference evidence="3 4" key="1">
    <citation type="submission" date="2020-01" db="EMBL/GenBank/DDBJ databases">
        <title>Whole-genome sequence of Heliobacterium undosum DSM 13378.</title>
        <authorList>
            <person name="Kyndt J.A."/>
            <person name="Meyer T.E."/>
        </authorList>
    </citation>
    <scope>NUCLEOTIDE SEQUENCE [LARGE SCALE GENOMIC DNA]</scope>
    <source>
        <strain evidence="3 4">DSM 13378</strain>
    </source>
</reference>
<keyword evidence="2" id="KW-0812">Transmembrane</keyword>
<feature type="transmembrane region" description="Helical" evidence="2">
    <location>
        <begin position="34"/>
        <end position="62"/>
    </location>
</feature>
<feature type="region of interest" description="Disordered" evidence="1">
    <location>
        <begin position="1"/>
        <end position="32"/>
    </location>
</feature>
<evidence type="ECO:0000313" key="3">
    <source>
        <dbReference type="EMBL" id="MZP29838.1"/>
    </source>
</evidence>
<evidence type="ECO:0000256" key="1">
    <source>
        <dbReference type="SAM" id="MobiDB-lite"/>
    </source>
</evidence>
<dbReference type="EMBL" id="WXEY01000007">
    <property type="protein sequence ID" value="MZP29838.1"/>
    <property type="molecule type" value="Genomic_DNA"/>
</dbReference>
<keyword evidence="4" id="KW-1185">Reference proteome</keyword>
<organism evidence="3 4">
    <name type="scientific">Heliomicrobium undosum</name>
    <dbReference type="NCBI Taxonomy" id="121734"/>
    <lineage>
        <taxon>Bacteria</taxon>
        <taxon>Bacillati</taxon>
        <taxon>Bacillota</taxon>
        <taxon>Clostridia</taxon>
        <taxon>Eubacteriales</taxon>
        <taxon>Heliobacteriaceae</taxon>
        <taxon>Heliomicrobium</taxon>
    </lineage>
</organism>
<accession>A0A845L7Y2</accession>
<evidence type="ECO:0000313" key="4">
    <source>
        <dbReference type="Proteomes" id="UP000463470"/>
    </source>
</evidence>
<keyword evidence="2" id="KW-1133">Transmembrane helix</keyword>
<name>A0A845L7Y2_9FIRM</name>
<feature type="compositionally biased region" description="Basic and acidic residues" evidence="1">
    <location>
        <begin position="1"/>
        <end position="28"/>
    </location>
</feature>
<evidence type="ECO:0000256" key="2">
    <source>
        <dbReference type="SAM" id="Phobius"/>
    </source>
</evidence>
<proteinExistence type="predicted"/>
<protein>
    <submittedName>
        <fullName evidence="3">Uncharacterized protein</fullName>
    </submittedName>
</protein>
<gene>
    <name evidence="3" type="ORF">GTO91_08975</name>
</gene>
<comment type="caution">
    <text evidence="3">The sequence shown here is derived from an EMBL/GenBank/DDBJ whole genome shotgun (WGS) entry which is preliminary data.</text>
</comment>
<dbReference type="RefSeq" id="WP_161258017.1">
    <property type="nucleotide sequence ID" value="NZ_WXEY01000007.1"/>
</dbReference>